<comment type="similarity">
    <text evidence="1 5">Belongs to the spermidine/spermine synthase family.</text>
</comment>
<keyword evidence="4 5" id="KW-0620">Polyamine biosynthesis</keyword>
<evidence type="ECO:0000256" key="4">
    <source>
        <dbReference type="ARBA" id="ARBA00023115"/>
    </source>
</evidence>
<comment type="function">
    <text evidence="5">Catalyzes the irreversible transfer of a propylamine group from the amino donor S-adenosylmethioninamine (decarboxy-AdoMet) to putrescine (1,4-diaminobutane) to yield spermidine.</text>
</comment>
<comment type="catalytic activity">
    <reaction evidence="5">
        <text>S-adenosyl 3-(methylsulfanyl)propylamine + putrescine = S-methyl-5'-thioadenosine + spermidine + H(+)</text>
        <dbReference type="Rhea" id="RHEA:12721"/>
        <dbReference type="ChEBI" id="CHEBI:15378"/>
        <dbReference type="ChEBI" id="CHEBI:17509"/>
        <dbReference type="ChEBI" id="CHEBI:57443"/>
        <dbReference type="ChEBI" id="CHEBI:57834"/>
        <dbReference type="ChEBI" id="CHEBI:326268"/>
        <dbReference type="EC" id="2.5.1.16"/>
    </reaction>
</comment>
<feature type="active site" description="Proton acceptor" evidence="5 6">
    <location>
        <position position="163"/>
    </location>
</feature>
<comment type="pathway">
    <text evidence="5">Amine and polyamine biosynthesis; spermidine biosynthesis; spermidine from putrescine: step 1/1.</text>
</comment>
<evidence type="ECO:0000313" key="9">
    <source>
        <dbReference type="Proteomes" id="UP001212996"/>
    </source>
</evidence>
<evidence type="ECO:0000256" key="5">
    <source>
        <dbReference type="HAMAP-Rule" id="MF_00198"/>
    </source>
</evidence>
<dbReference type="HAMAP" id="MF_00198">
    <property type="entry name" value="Spermidine_synth"/>
    <property type="match status" value="1"/>
</dbReference>
<feature type="binding site" evidence="5">
    <location>
        <position position="31"/>
    </location>
    <ligand>
        <name>S-methyl-5'-thioadenosine</name>
        <dbReference type="ChEBI" id="CHEBI:17509"/>
    </ligand>
</feature>
<gene>
    <name evidence="5" type="primary">speE</name>
    <name evidence="8" type="ORF">PH362_09810</name>
</gene>
<comment type="subunit">
    <text evidence="5">Homodimer or homotetramer.</text>
</comment>
<protein>
    <recommendedName>
        <fullName evidence="5">Polyamine aminopropyltransferase</fullName>
    </recommendedName>
    <alternativeName>
        <fullName evidence="5">Putrescine aminopropyltransferase</fullName>
        <shortName evidence="5">PAPT</shortName>
    </alternativeName>
    <alternativeName>
        <fullName evidence="5">Spermidine synthase</fullName>
        <shortName evidence="5">SPDS</shortName>
        <shortName evidence="5">SPDSY</shortName>
        <ecNumber evidence="5">2.5.1.16</ecNumber>
    </alternativeName>
</protein>
<evidence type="ECO:0000256" key="1">
    <source>
        <dbReference type="ARBA" id="ARBA00007867"/>
    </source>
</evidence>
<dbReference type="RefSeq" id="WP_228900359.1">
    <property type="nucleotide sequence ID" value="NZ_CAWQNU010000079.1"/>
</dbReference>
<evidence type="ECO:0000256" key="2">
    <source>
        <dbReference type="ARBA" id="ARBA00022679"/>
    </source>
</evidence>
<dbReference type="SUPFAM" id="SSF53335">
    <property type="entry name" value="S-adenosyl-L-methionine-dependent methyltransferases"/>
    <property type="match status" value="1"/>
</dbReference>
<dbReference type="EMBL" id="JAQMFO010000011">
    <property type="protein sequence ID" value="MDB6372234.1"/>
    <property type="molecule type" value="Genomic_DNA"/>
</dbReference>
<dbReference type="InterPro" id="IPR001045">
    <property type="entry name" value="Spermi_synthase"/>
</dbReference>
<sequence length="286" mass="32585">MLNKIFEPIGNGVQRVWDLEEVIYHKHTPFQEMIIAKTAQGISLFCNNERQSVEESQIIYHEGQIIPAALFCGKIDKVLIVGSSEGVISQMAVELGAKKVVHVDIDKECVAACAKYLPYGYSPSDVKTALEKDGPIELIIGDGYQYIDDAIERNEKYDIVVLDLPDEQYEMAQQNRLYSIKFNKKIAKILTPEGVFISQAGCSTYWRNETLKKSVERFNSSFKTTVFFEMEEQNWVWLIGANFPCDDISGRMSKKLEKLSYQPKFIDKMSILKSTIIPVSLRNSQE</sequence>
<accession>A0AAW6BKF0</accession>
<feature type="binding site" evidence="5">
    <location>
        <begin position="142"/>
        <end position="143"/>
    </location>
    <ligand>
        <name>S-methyl-5'-thioadenosine</name>
        <dbReference type="ChEBI" id="CHEBI:17509"/>
    </ligand>
</feature>
<dbReference type="Pfam" id="PF01564">
    <property type="entry name" value="Spermine_synth"/>
    <property type="match status" value="1"/>
</dbReference>
<dbReference type="EC" id="2.5.1.16" evidence="5"/>
<dbReference type="PANTHER" id="PTHR43317:SF1">
    <property type="entry name" value="THERMOSPERMINE SYNTHASE ACAULIS5"/>
    <property type="match status" value="1"/>
</dbReference>
<dbReference type="CDD" id="cd02440">
    <property type="entry name" value="AdoMet_MTases"/>
    <property type="match status" value="1"/>
</dbReference>
<feature type="binding site" evidence="5">
    <location>
        <position position="104"/>
    </location>
    <ligand>
        <name>S-methyl-5'-thioadenosine</name>
        <dbReference type="ChEBI" id="CHEBI:17509"/>
    </ligand>
</feature>
<proteinExistence type="inferred from homology"/>
<dbReference type="GO" id="GO:0008295">
    <property type="term" value="P:spermidine biosynthetic process"/>
    <property type="evidence" value="ECO:0007669"/>
    <property type="project" value="UniProtKB-UniRule"/>
</dbReference>
<comment type="caution">
    <text evidence="8">The sequence shown here is derived from an EMBL/GenBank/DDBJ whole genome shotgun (WGS) entry which is preliminary data.</text>
</comment>
<dbReference type="InterPro" id="IPR030374">
    <property type="entry name" value="PABS"/>
</dbReference>
<evidence type="ECO:0000259" key="7">
    <source>
        <dbReference type="PROSITE" id="PS51006"/>
    </source>
</evidence>
<feature type="domain" description="PABS" evidence="7">
    <location>
        <begin position="1"/>
        <end position="255"/>
    </location>
</feature>
<dbReference type="PROSITE" id="PS51006">
    <property type="entry name" value="PABS_2"/>
    <property type="match status" value="1"/>
</dbReference>
<dbReference type="GO" id="GO:0010487">
    <property type="term" value="F:thermospermine synthase activity"/>
    <property type="evidence" value="ECO:0007669"/>
    <property type="project" value="UniProtKB-ARBA"/>
</dbReference>
<feature type="binding site" evidence="5">
    <location>
        <position position="85"/>
    </location>
    <ligand>
        <name>spermidine</name>
        <dbReference type="ChEBI" id="CHEBI:57834"/>
    </ligand>
</feature>
<organism evidence="8 9">
    <name type="scientific">Photorhabdus bodei</name>
    <dbReference type="NCBI Taxonomy" id="2029681"/>
    <lineage>
        <taxon>Bacteria</taxon>
        <taxon>Pseudomonadati</taxon>
        <taxon>Pseudomonadota</taxon>
        <taxon>Gammaproteobacteria</taxon>
        <taxon>Enterobacterales</taxon>
        <taxon>Morganellaceae</taxon>
        <taxon>Photorhabdus</taxon>
    </lineage>
</organism>
<evidence type="ECO:0000256" key="3">
    <source>
        <dbReference type="ARBA" id="ARBA00023066"/>
    </source>
</evidence>
<reference evidence="8" key="1">
    <citation type="submission" date="2023-01" db="EMBL/GenBank/DDBJ databases">
        <title>Genome sequencing of Photorhabdus bodei 09-20.</title>
        <authorList>
            <person name="Kalindamar S."/>
            <person name="Kumru S."/>
        </authorList>
    </citation>
    <scope>NUCLEOTIDE SEQUENCE</scope>
    <source>
        <strain evidence="8">09-20</strain>
    </source>
</reference>
<comment type="caution">
    <text evidence="5">Lacks conserved residue(s) required for the propagation of feature annotation.</text>
</comment>
<keyword evidence="2 5" id="KW-0808">Transferase</keyword>
<dbReference type="GO" id="GO:0004766">
    <property type="term" value="F:spermidine synthase activity"/>
    <property type="evidence" value="ECO:0007669"/>
    <property type="project" value="UniProtKB-UniRule"/>
</dbReference>
<evidence type="ECO:0000256" key="6">
    <source>
        <dbReference type="PROSITE-ProRule" id="PRU00354"/>
    </source>
</evidence>
<keyword evidence="3 5" id="KW-0745">Spermidine biosynthesis</keyword>
<evidence type="ECO:0000313" key="8">
    <source>
        <dbReference type="EMBL" id="MDB6372234.1"/>
    </source>
</evidence>
<dbReference type="PANTHER" id="PTHR43317">
    <property type="entry name" value="THERMOSPERMINE SYNTHASE ACAULIS5"/>
    <property type="match status" value="1"/>
</dbReference>
<dbReference type="Gene3D" id="3.40.50.150">
    <property type="entry name" value="Vaccinia Virus protein VP39"/>
    <property type="match status" value="1"/>
</dbReference>
<dbReference type="AlphaFoldDB" id="A0AAW6BKF0"/>
<feature type="binding site" evidence="5">
    <location>
        <position position="61"/>
    </location>
    <ligand>
        <name>spermidine</name>
        <dbReference type="ChEBI" id="CHEBI:57834"/>
    </ligand>
</feature>
<dbReference type="Proteomes" id="UP001212996">
    <property type="component" value="Unassembled WGS sequence"/>
</dbReference>
<dbReference type="InterPro" id="IPR029063">
    <property type="entry name" value="SAM-dependent_MTases_sf"/>
</dbReference>
<name>A0AAW6BKF0_9GAMM</name>